<dbReference type="PANTHER" id="PTHR12526:SF510">
    <property type="entry name" value="D-INOSITOL 3-PHOSPHATE GLYCOSYLTRANSFERASE"/>
    <property type="match status" value="1"/>
</dbReference>
<dbReference type="Gene3D" id="3.40.50.2000">
    <property type="entry name" value="Glycogen Phosphorylase B"/>
    <property type="match status" value="2"/>
</dbReference>
<reference evidence="5 6" key="1">
    <citation type="submission" date="2018-02" db="EMBL/GenBank/DDBJ databases">
        <title>Genome sequence of Desulfovibrio carbinolicus DSM 3852.</title>
        <authorList>
            <person name="Wilbanks E."/>
            <person name="Skennerton C.T."/>
            <person name="Orphan V.J."/>
        </authorList>
    </citation>
    <scope>NUCLEOTIDE SEQUENCE [LARGE SCALE GENOMIC DNA]</scope>
    <source>
        <strain evidence="5 6">DSM 3852</strain>
    </source>
</reference>
<dbReference type="GO" id="GO:0016757">
    <property type="term" value="F:glycosyltransferase activity"/>
    <property type="evidence" value="ECO:0007669"/>
    <property type="project" value="UniProtKB-KW"/>
</dbReference>
<sequence length="390" mass="43766">MNILFLNHNPERYGTYFRCYHLGRHLADRGHNVTLVCASREATLRTTERKEGGLRIRFLPRVNLATYHTGHTLRMLLNTHECLRTPMDILHSFAFPLHPISFPTLVTSILKPQVKIVLDHDDMWKGGFIDQHPGPVRLLYNFTEDQLPRIADQATAASDILIGKFRDAGLPADKIHYIPNCPTIRLDMPPKHEARAALGLAPDDKVLLSMGHTYTESLFALLDAYTAARETLPGLKLLFLGKMHISDDFKARMKPYEERFAPDIVKIGEKPPTDVPRYLAAADALLLPMDDDPIEKARFPIRFGDYLASGVPVVSNAVGEIKRIMESRDCGYTAPVGNAAAFGRAIVTALTDEAGRQRKRENARRLIAEELNWPAVAARLEAVYEKTLGE</sequence>
<dbReference type="CDD" id="cd03794">
    <property type="entry name" value="GT4_WbuB-like"/>
    <property type="match status" value="1"/>
</dbReference>
<evidence type="ECO:0000259" key="4">
    <source>
        <dbReference type="Pfam" id="PF13439"/>
    </source>
</evidence>
<dbReference type="Proteomes" id="UP000293296">
    <property type="component" value="Chromosome"/>
</dbReference>
<dbReference type="PANTHER" id="PTHR12526">
    <property type="entry name" value="GLYCOSYLTRANSFERASE"/>
    <property type="match status" value="1"/>
</dbReference>
<organism evidence="5 6">
    <name type="scientific">Solidesulfovibrio carbinolicus</name>
    <dbReference type="NCBI Taxonomy" id="296842"/>
    <lineage>
        <taxon>Bacteria</taxon>
        <taxon>Pseudomonadati</taxon>
        <taxon>Thermodesulfobacteriota</taxon>
        <taxon>Desulfovibrionia</taxon>
        <taxon>Desulfovibrionales</taxon>
        <taxon>Desulfovibrionaceae</taxon>
        <taxon>Solidesulfovibrio</taxon>
    </lineage>
</organism>
<proteinExistence type="predicted"/>
<dbReference type="Pfam" id="PF13439">
    <property type="entry name" value="Glyco_transf_4"/>
    <property type="match status" value="1"/>
</dbReference>
<keyword evidence="2 5" id="KW-0808">Transferase</keyword>
<dbReference type="InterPro" id="IPR028098">
    <property type="entry name" value="Glyco_trans_4-like_N"/>
</dbReference>
<accession>A0A4P6HHF6</accession>
<dbReference type="EMBL" id="CP026538">
    <property type="protein sequence ID" value="QAZ65916.1"/>
    <property type="molecule type" value="Genomic_DNA"/>
</dbReference>
<dbReference type="OrthoDB" id="5449954at2"/>
<dbReference type="Pfam" id="PF00534">
    <property type="entry name" value="Glycos_transf_1"/>
    <property type="match status" value="1"/>
</dbReference>
<protein>
    <submittedName>
        <fullName evidence="5">Glycosyl transferase</fullName>
    </submittedName>
</protein>
<dbReference type="InterPro" id="IPR001296">
    <property type="entry name" value="Glyco_trans_1"/>
</dbReference>
<evidence type="ECO:0000313" key="5">
    <source>
        <dbReference type="EMBL" id="QAZ65916.1"/>
    </source>
</evidence>
<keyword evidence="1" id="KW-0328">Glycosyltransferase</keyword>
<dbReference type="RefSeq" id="WP_129348699.1">
    <property type="nucleotide sequence ID" value="NZ_CP026538.1"/>
</dbReference>
<dbReference type="KEGG" id="dcb:C3Y92_01140"/>
<evidence type="ECO:0000256" key="1">
    <source>
        <dbReference type="ARBA" id="ARBA00022676"/>
    </source>
</evidence>
<gene>
    <name evidence="5" type="ORF">C3Y92_01140</name>
</gene>
<dbReference type="SUPFAM" id="SSF53756">
    <property type="entry name" value="UDP-Glycosyltransferase/glycogen phosphorylase"/>
    <property type="match status" value="1"/>
</dbReference>
<keyword evidence="6" id="KW-1185">Reference proteome</keyword>
<evidence type="ECO:0000256" key="2">
    <source>
        <dbReference type="ARBA" id="ARBA00022679"/>
    </source>
</evidence>
<feature type="domain" description="Glycosyl transferase family 1" evidence="3">
    <location>
        <begin position="192"/>
        <end position="365"/>
    </location>
</feature>
<evidence type="ECO:0000259" key="3">
    <source>
        <dbReference type="Pfam" id="PF00534"/>
    </source>
</evidence>
<dbReference type="AlphaFoldDB" id="A0A4P6HHF6"/>
<name>A0A4P6HHF6_9BACT</name>
<evidence type="ECO:0000313" key="6">
    <source>
        <dbReference type="Proteomes" id="UP000293296"/>
    </source>
</evidence>
<feature type="domain" description="Glycosyltransferase subfamily 4-like N-terminal" evidence="4">
    <location>
        <begin position="19"/>
        <end position="180"/>
    </location>
</feature>